<keyword evidence="7" id="KW-0256">Endoplasmic reticulum</keyword>
<dbReference type="Gene3D" id="1.10.630.10">
    <property type="entry name" value="Cytochrome P450"/>
    <property type="match status" value="1"/>
</dbReference>
<evidence type="ECO:0000256" key="9">
    <source>
        <dbReference type="ARBA" id="ARBA00023002"/>
    </source>
</evidence>
<dbReference type="PRINTS" id="PR00385">
    <property type="entry name" value="P450"/>
</dbReference>
<keyword evidence="9 14" id="KW-0560">Oxidoreductase</keyword>
<comment type="subcellular location">
    <subcellularLocation>
        <location evidence="3">Endoplasmic reticulum membrane</location>
        <topology evidence="3">Peripheral membrane protein</topology>
    </subcellularLocation>
    <subcellularLocation>
        <location evidence="2">Microsome membrane</location>
        <topology evidence="2">Peripheral membrane protein</topology>
    </subcellularLocation>
</comment>
<dbReference type="Pfam" id="PF00067">
    <property type="entry name" value="p450"/>
    <property type="match status" value="1"/>
</dbReference>
<name>A0A6P7GMM0_DIAVI</name>
<sequence length="381" mass="44081">MTDQTWRDMRSILSPLFTSSKLKIMYNLMSECAENVTKYFRNQKDGVFEVTMKDLSARYANDIIATTAMGFQVDSIGDPENVFYKMAKIVSNLSSFWRMIVKLEFYEGESRRFFRNLIKDAVYARKAESIVRPNMIHLMIQAQNKLKEKPQNSDVVNEDNNLEITMEDITAHALIFFIAGFESSSGLMCYMAYELVVNPDIQTRLRQEIDEAFEECNGTLSYEAVMKMKYLDMVVSETMRKWPNFVSTDRVCTKEYTIKAQTAEEIDLIIEKGTVLQLPIYAIQNDPKNFPDPQRFDPERFSAENKDRINPYAYIPFGVGPRVCIGTRFALMQTKIFFAHLLHEFEIIPTTKTKIPFEISKKSFNLSTKDGIHVALKKLVT</sequence>
<dbReference type="CDD" id="cd11056">
    <property type="entry name" value="CYP6-like"/>
    <property type="match status" value="1"/>
</dbReference>
<evidence type="ECO:0000256" key="3">
    <source>
        <dbReference type="ARBA" id="ARBA00004406"/>
    </source>
</evidence>
<feature type="binding site" description="axial binding residue" evidence="13">
    <location>
        <position position="324"/>
    </location>
    <ligand>
        <name>heme</name>
        <dbReference type="ChEBI" id="CHEBI:30413"/>
    </ligand>
    <ligandPart>
        <name>Fe</name>
        <dbReference type="ChEBI" id="CHEBI:18248"/>
    </ligandPart>
</feature>
<proteinExistence type="inferred from homology"/>
<dbReference type="FunFam" id="1.10.630.10:FF:000182">
    <property type="entry name" value="Cytochrome P450 3A4"/>
    <property type="match status" value="1"/>
</dbReference>
<comment type="similarity">
    <text evidence="4 14">Belongs to the cytochrome P450 family.</text>
</comment>
<dbReference type="RefSeq" id="XP_028150889.1">
    <property type="nucleotide sequence ID" value="XM_028295088.1"/>
</dbReference>
<dbReference type="InterPro" id="IPR017972">
    <property type="entry name" value="Cyt_P450_CS"/>
</dbReference>
<dbReference type="GO" id="GO:0004497">
    <property type="term" value="F:monooxygenase activity"/>
    <property type="evidence" value="ECO:0007669"/>
    <property type="project" value="UniProtKB-KW"/>
</dbReference>
<keyword evidence="12" id="KW-0472">Membrane</keyword>
<reference evidence="15" key="1">
    <citation type="submission" date="2025-08" db="UniProtKB">
        <authorList>
            <consortium name="RefSeq"/>
        </authorList>
    </citation>
    <scope>IDENTIFICATION</scope>
    <source>
        <tissue evidence="15">Whole insect</tissue>
    </source>
</reference>
<evidence type="ECO:0000256" key="8">
    <source>
        <dbReference type="ARBA" id="ARBA00022848"/>
    </source>
</evidence>
<evidence type="ECO:0000256" key="11">
    <source>
        <dbReference type="ARBA" id="ARBA00023033"/>
    </source>
</evidence>
<dbReference type="GO" id="GO:0005506">
    <property type="term" value="F:iron ion binding"/>
    <property type="evidence" value="ECO:0007669"/>
    <property type="project" value="InterPro"/>
</dbReference>
<dbReference type="PANTHER" id="PTHR24292">
    <property type="entry name" value="CYTOCHROME P450"/>
    <property type="match status" value="1"/>
</dbReference>
<evidence type="ECO:0000256" key="14">
    <source>
        <dbReference type="RuleBase" id="RU000461"/>
    </source>
</evidence>
<keyword evidence="10 13" id="KW-0408">Iron</keyword>
<dbReference type="GO" id="GO:0020037">
    <property type="term" value="F:heme binding"/>
    <property type="evidence" value="ECO:0007669"/>
    <property type="project" value="InterPro"/>
</dbReference>
<keyword evidence="5 13" id="KW-0349">Heme</keyword>
<dbReference type="InterPro" id="IPR001128">
    <property type="entry name" value="Cyt_P450"/>
</dbReference>
<evidence type="ECO:0000313" key="15">
    <source>
        <dbReference type="RefSeq" id="XP_028150889.1"/>
    </source>
</evidence>
<dbReference type="AlphaFoldDB" id="A0A6P7GMM0"/>
<dbReference type="SUPFAM" id="SSF48264">
    <property type="entry name" value="Cytochrome P450"/>
    <property type="match status" value="1"/>
</dbReference>
<comment type="cofactor">
    <cofactor evidence="1 13">
        <name>heme</name>
        <dbReference type="ChEBI" id="CHEBI:30413"/>
    </cofactor>
</comment>
<evidence type="ECO:0000256" key="13">
    <source>
        <dbReference type="PIRSR" id="PIRSR602401-1"/>
    </source>
</evidence>
<dbReference type="PROSITE" id="PS00086">
    <property type="entry name" value="CYTOCHROME_P450"/>
    <property type="match status" value="1"/>
</dbReference>
<gene>
    <name evidence="15" type="primary">LOC114344243</name>
</gene>
<evidence type="ECO:0000256" key="10">
    <source>
        <dbReference type="ARBA" id="ARBA00023004"/>
    </source>
</evidence>
<dbReference type="InterPro" id="IPR036396">
    <property type="entry name" value="Cyt_P450_sf"/>
</dbReference>
<accession>A0A6P7GMM0</accession>
<evidence type="ECO:0000256" key="12">
    <source>
        <dbReference type="ARBA" id="ARBA00023136"/>
    </source>
</evidence>
<dbReference type="GO" id="GO:0016705">
    <property type="term" value="F:oxidoreductase activity, acting on paired donors, with incorporation or reduction of molecular oxygen"/>
    <property type="evidence" value="ECO:0007669"/>
    <property type="project" value="InterPro"/>
</dbReference>
<evidence type="ECO:0000256" key="1">
    <source>
        <dbReference type="ARBA" id="ARBA00001971"/>
    </source>
</evidence>
<evidence type="ECO:0000256" key="2">
    <source>
        <dbReference type="ARBA" id="ARBA00004174"/>
    </source>
</evidence>
<keyword evidence="8" id="KW-0492">Microsome</keyword>
<protein>
    <submittedName>
        <fullName evidence="15">Cytochrome P450 9e2-like</fullName>
    </submittedName>
</protein>
<evidence type="ECO:0000256" key="4">
    <source>
        <dbReference type="ARBA" id="ARBA00010617"/>
    </source>
</evidence>
<dbReference type="PANTHER" id="PTHR24292:SF54">
    <property type="entry name" value="CYP9F3-RELATED"/>
    <property type="match status" value="1"/>
</dbReference>
<evidence type="ECO:0000256" key="5">
    <source>
        <dbReference type="ARBA" id="ARBA00022617"/>
    </source>
</evidence>
<dbReference type="InParanoid" id="A0A6P7GMM0"/>
<dbReference type="GO" id="GO:0005789">
    <property type="term" value="C:endoplasmic reticulum membrane"/>
    <property type="evidence" value="ECO:0007669"/>
    <property type="project" value="UniProtKB-SubCell"/>
</dbReference>
<dbReference type="InterPro" id="IPR002401">
    <property type="entry name" value="Cyt_P450_E_grp-I"/>
</dbReference>
<keyword evidence="6 13" id="KW-0479">Metal-binding</keyword>
<evidence type="ECO:0000256" key="6">
    <source>
        <dbReference type="ARBA" id="ARBA00022723"/>
    </source>
</evidence>
<dbReference type="PRINTS" id="PR00463">
    <property type="entry name" value="EP450I"/>
</dbReference>
<dbReference type="InterPro" id="IPR050476">
    <property type="entry name" value="Insect_CytP450_Detox"/>
</dbReference>
<evidence type="ECO:0000256" key="7">
    <source>
        <dbReference type="ARBA" id="ARBA00022824"/>
    </source>
</evidence>
<organism evidence="15">
    <name type="scientific">Diabrotica virgifera virgifera</name>
    <name type="common">western corn rootworm</name>
    <dbReference type="NCBI Taxonomy" id="50390"/>
    <lineage>
        <taxon>Eukaryota</taxon>
        <taxon>Metazoa</taxon>
        <taxon>Ecdysozoa</taxon>
        <taxon>Arthropoda</taxon>
        <taxon>Hexapoda</taxon>
        <taxon>Insecta</taxon>
        <taxon>Pterygota</taxon>
        <taxon>Neoptera</taxon>
        <taxon>Endopterygota</taxon>
        <taxon>Coleoptera</taxon>
        <taxon>Polyphaga</taxon>
        <taxon>Cucujiformia</taxon>
        <taxon>Chrysomeloidea</taxon>
        <taxon>Chrysomelidae</taxon>
        <taxon>Galerucinae</taxon>
        <taxon>Diabroticina</taxon>
        <taxon>Diabroticites</taxon>
        <taxon>Diabrotica</taxon>
    </lineage>
</organism>
<keyword evidence="11 14" id="KW-0503">Monooxygenase</keyword>